<keyword evidence="2" id="KW-0255">Endonuclease</keyword>
<reference evidence="2 3" key="1">
    <citation type="submission" date="2021-04" db="EMBL/GenBank/DDBJ databases">
        <title>Nocardia tengchongensis.</title>
        <authorList>
            <person name="Zhuang k."/>
            <person name="Ran Y."/>
            <person name="Li W."/>
        </authorList>
    </citation>
    <scope>NUCLEOTIDE SEQUENCE [LARGE SCALE GENOMIC DNA]</scope>
    <source>
        <strain evidence="2 3">CFH S0057</strain>
    </source>
</reference>
<sequence length="396" mass="44399">MLNGERVVGFDDLEASDLFLDRIYAGKTLNGRSVDPLKQIFKVGVQGGIRFRGSAVKNQVRLVVLYSTGEDPDWRDNLDPETGILEYYGDNKHSGRELLNTHLQGNLALRNAFSASRGSNQDRETVSPFFYFERVSKKGSLVRFRGLAAPGAEALTQAEELKELWWSKDGLRFQNYRARFTILDATLISHTWIRTLLDGLSPLGEGCPDAWREWVETRNYRTLVAPSTDEVRPIASQLPQDAVGMEILKALRNHFAAGSDFREFALNIWRFLAPGTGVGESIRDEGYRQRFGGEYLIGPPADKMSVWFALGAEIGFGDKPINDIGQFISSVRYREFGAFITLSVFSAKVYRELRSENRRVALVCGRDVVEALRRQGLSDVGSVKAWLDSLFPIATG</sequence>
<keyword evidence="2" id="KW-0540">Nuclease</keyword>
<dbReference type="Proteomes" id="UP000683310">
    <property type="component" value="Chromosome"/>
</dbReference>
<dbReference type="Gene3D" id="2.30.280.20">
    <property type="match status" value="1"/>
</dbReference>
<dbReference type="RefSeq" id="WP_213557153.1">
    <property type="nucleotide sequence ID" value="NZ_JBHZDI010000197.1"/>
</dbReference>
<dbReference type="Gene3D" id="3.40.1350.10">
    <property type="match status" value="1"/>
</dbReference>
<evidence type="ECO:0000259" key="1">
    <source>
        <dbReference type="Pfam" id="PF18062"/>
    </source>
</evidence>
<proteinExistence type="predicted"/>
<dbReference type="InterPro" id="IPR011856">
    <property type="entry name" value="tRNA_endonuc-like_dom_sf"/>
</dbReference>
<dbReference type="GO" id="GO:0004519">
    <property type="term" value="F:endonuclease activity"/>
    <property type="evidence" value="ECO:0007669"/>
    <property type="project" value="UniProtKB-KW"/>
</dbReference>
<gene>
    <name evidence="2" type="ORF">KHQ06_34220</name>
</gene>
<feature type="domain" description="Restriction endonuclease AspBHI N-terminal" evidence="1">
    <location>
        <begin position="33"/>
        <end position="218"/>
    </location>
</feature>
<accession>A0ABX8CM66</accession>
<protein>
    <submittedName>
        <fullName evidence="2">Restriction endonuclease</fullName>
    </submittedName>
</protein>
<name>A0ABX8CM66_9NOCA</name>
<evidence type="ECO:0000313" key="3">
    <source>
        <dbReference type="Proteomes" id="UP000683310"/>
    </source>
</evidence>
<dbReference type="Pfam" id="PF18062">
    <property type="entry name" value="RE_AspBHI_N"/>
    <property type="match status" value="1"/>
</dbReference>
<evidence type="ECO:0000313" key="2">
    <source>
        <dbReference type="EMBL" id="QVI21049.1"/>
    </source>
</evidence>
<keyword evidence="3" id="KW-1185">Reference proteome</keyword>
<keyword evidence="2" id="KW-0378">Hydrolase</keyword>
<organism evidence="2 3">
    <name type="scientific">Nocardia tengchongensis</name>
    <dbReference type="NCBI Taxonomy" id="2055889"/>
    <lineage>
        <taxon>Bacteria</taxon>
        <taxon>Bacillati</taxon>
        <taxon>Actinomycetota</taxon>
        <taxon>Actinomycetes</taxon>
        <taxon>Mycobacteriales</taxon>
        <taxon>Nocardiaceae</taxon>
        <taxon>Nocardia</taxon>
    </lineage>
</organism>
<dbReference type="InterPro" id="IPR041409">
    <property type="entry name" value="RE_AspBHI_N"/>
</dbReference>
<dbReference type="EMBL" id="CP074371">
    <property type="protein sequence ID" value="QVI21049.1"/>
    <property type="molecule type" value="Genomic_DNA"/>
</dbReference>